<dbReference type="Pfam" id="PF16734">
    <property type="entry name" value="Pilin_GH"/>
    <property type="match status" value="1"/>
</dbReference>
<dbReference type="PRINTS" id="PR00813">
    <property type="entry name" value="BCTERIALGSPG"/>
</dbReference>
<comment type="caution">
    <text evidence="3">The sequence shown here is derived from an EMBL/GenBank/DDBJ whole genome shotgun (WGS) entry which is preliminary data.</text>
</comment>
<evidence type="ECO:0000313" key="4">
    <source>
        <dbReference type="Proteomes" id="UP001576780"/>
    </source>
</evidence>
<sequence length="159" mass="18281">MKISQNKFWHRLKWANENQGLTLYELLVVLVIIEILVVIAVPTFWRFANRAKEVEAINKIRYLNTMQQGYYMENLLFANTTTELNSYSLESSENYSYVIMVLPNVPIAIHAAISKKSDVRHYGGVVYLKSGQPVTCGPLPVSKQPTVREILILYYTHCP</sequence>
<dbReference type="Proteomes" id="UP001576780">
    <property type="component" value="Unassembled WGS sequence"/>
</dbReference>
<dbReference type="EMBL" id="JBHFNT010000057">
    <property type="protein sequence ID" value="MFB2834214.1"/>
    <property type="molecule type" value="Genomic_DNA"/>
</dbReference>
<protein>
    <submittedName>
        <fullName evidence="3">Type IV pilin-like G/H family protein</fullName>
    </submittedName>
</protein>
<keyword evidence="1" id="KW-0488">Methylation</keyword>
<evidence type="ECO:0000256" key="1">
    <source>
        <dbReference type="ARBA" id="ARBA00022481"/>
    </source>
</evidence>
<reference evidence="3 4" key="1">
    <citation type="submission" date="2024-09" db="EMBL/GenBank/DDBJ databases">
        <title>Floridaenema gen nov. (Aerosakkonemataceae, Aerosakkonematales ord. nov., Cyanobacteria) from benthic tropical and subtropical fresh waters, with the description of four new species.</title>
        <authorList>
            <person name="Moretto J.A."/>
            <person name="Berthold D.E."/>
            <person name="Lefler F.W."/>
            <person name="Huang I.-S."/>
            <person name="Laughinghouse H. IV."/>
        </authorList>
    </citation>
    <scope>NUCLEOTIDE SEQUENCE [LARGE SCALE GENOMIC DNA]</scope>
    <source>
        <strain evidence="3 4">BLCC-F167</strain>
    </source>
</reference>
<accession>A0ABV4WGL7</accession>
<evidence type="ECO:0000256" key="2">
    <source>
        <dbReference type="SAM" id="Phobius"/>
    </source>
</evidence>
<dbReference type="SUPFAM" id="SSF54523">
    <property type="entry name" value="Pili subunits"/>
    <property type="match status" value="1"/>
</dbReference>
<keyword evidence="2" id="KW-1133">Transmembrane helix</keyword>
<evidence type="ECO:0000313" key="3">
    <source>
        <dbReference type="EMBL" id="MFB2834214.1"/>
    </source>
</evidence>
<keyword evidence="2" id="KW-0472">Membrane</keyword>
<dbReference type="InterPro" id="IPR045584">
    <property type="entry name" value="Pilin-like"/>
</dbReference>
<keyword evidence="2" id="KW-0812">Transmembrane</keyword>
<feature type="transmembrane region" description="Helical" evidence="2">
    <location>
        <begin position="21"/>
        <end position="45"/>
    </location>
</feature>
<gene>
    <name evidence="3" type="ORF">ACE1CA_06740</name>
</gene>
<dbReference type="InterPro" id="IPR000983">
    <property type="entry name" value="Bac_GSPG_pilin"/>
</dbReference>
<keyword evidence="4" id="KW-1185">Reference proteome</keyword>
<dbReference type="Gene3D" id="3.30.700.10">
    <property type="entry name" value="Glycoprotein, Type 4 Pilin"/>
    <property type="match status" value="1"/>
</dbReference>
<dbReference type="InterPro" id="IPR031975">
    <property type="entry name" value="Pilin_GH"/>
</dbReference>
<name>A0ABV4WGL7_9CYAN</name>
<dbReference type="RefSeq" id="WP_413276656.1">
    <property type="nucleotide sequence ID" value="NZ_JBHFNT010000057.1"/>
</dbReference>
<organism evidence="3 4">
    <name type="scientific">Floridaenema evergladense BLCC-F167</name>
    <dbReference type="NCBI Taxonomy" id="3153639"/>
    <lineage>
        <taxon>Bacteria</taxon>
        <taxon>Bacillati</taxon>
        <taxon>Cyanobacteriota</taxon>
        <taxon>Cyanophyceae</taxon>
        <taxon>Oscillatoriophycideae</taxon>
        <taxon>Aerosakkonematales</taxon>
        <taxon>Aerosakkonemataceae</taxon>
        <taxon>Floridanema</taxon>
        <taxon>Floridanema evergladense</taxon>
    </lineage>
</organism>
<proteinExistence type="predicted"/>